<organism evidence="2 3">
    <name type="scientific">Marchantia polymorpha</name>
    <name type="common">Common liverwort</name>
    <name type="synonym">Marchantia aquatica</name>
    <dbReference type="NCBI Taxonomy" id="3197"/>
    <lineage>
        <taxon>Eukaryota</taxon>
        <taxon>Viridiplantae</taxon>
        <taxon>Streptophyta</taxon>
        <taxon>Embryophyta</taxon>
        <taxon>Marchantiophyta</taxon>
        <taxon>Marchantiopsida</taxon>
        <taxon>Marchantiidae</taxon>
        <taxon>Marchantiales</taxon>
        <taxon>Marchantiaceae</taxon>
        <taxon>Marchantia</taxon>
    </lineage>
</organism>
<proteinExistence type="predicted"/>
<keyword evidence="3" id="KW-1185">Reference proteome</keyword>
<sequence length="100" mass="11194">MGGAGRLELALLRSGRETVSCSPVLRCRDALHSNRIGSRSIRRNLISQRYVAEFEDQRTRSVSSALRPLPTTEPARGDTPSLSALLRERLDREFSIGRRS</sequence>
<protein>
    <submittedName>
        <fullName evidence="2">Uncharacterized protein</fullName>
    </submittedName>
</protein>
<dbReference type="AlphaFoldDB" id="A0A2R6XST3"/>
<evidence type="ECO:0000313" key="3">
    <source>
        <dbReference type="Proteomes" id="UP000244005"/>
    </source>
</evidence>
<gene>
    <name evidence="2" type="ORF">MARPO_0003s0061</name>
</gene>
<dbReference type="Proteomes" id="UP000244005">
    <property type="component" value="Unassembled WGS sequence"/>
</dbReference>
<accession>A0A2R6XST3</accession>
<name>A0A2R6XST3_MARPO</name>
<reference evidence="3" key="1">
    <citation type="journal article" date="2017" name="Cell">
        <title>Insights into land plant evolution garnered from the Marchantia polymorpha genome.</title>
        <authorList>
            <person name="Bowman J.L."/>
            <person name="Kohchi T."/>
            <person name="Yamato K.T."/>
            <person name="Jenkins J."/>
            <person name="Shu S."/>
            <person name="Ishizaki K."/>
            <person name="Yamaoka S."/>
            <person name="Nishihama R."/>
            <person name="Nakamura Y."/>
            <person name="Berger F."/>
            <person name="Adam C."/>
            <person name="Aki S.S."/>
            <person name="Althoff F."/>
            <person name="Araki T."/>
            <person name="Arteaga-Vazquez M.A."/>
            <person name="Balasubrmanian S."/>
            <person name="Barry K."/>
            <person name="Bauer D."/>
            <person name="Boehm C.R."/>
            <person name="Briginshaw L."/>
            <person name="Caballero-Perez J."/>
            <person name="Catarino B."/>
            <person name="Chen F."/>
            <person name="Chiyoda S."/>
            <person name="Chovatia M."/>
            <person name="Davies K.M."/>
            <person name="Delmans M."/>
            <person name="Demura T."/>
            <person name="Dierschke T."/>
            <person name="Dolan L."/>
            <person name="Dorantes-Acosta A.E."/>
            <person name="Eklund D.M."/>
            <person name="Florent S.N."/>
            <person name="Flores-Sandoval E."/>
            <person name="Fujiyama A."/>
            <person name="Fukuzawa H."/>
            <person name="Galik B."/>
            <person name="Grimanelli D."/>
            <person name="Grimwood J."/>
            <person name="Grossniklaus U."/>
            <person name="Hamada T."/>
            <person name="Haseloff J."/>
            <person name="Hetherington A.J."/>
            <person name="Higo A."/>
            <person name="Hirakawa Y."/>
            <person name="Hundley H.N."/>
            <person name="Ikeda Y."/>
            <person name="Inoue K."/>
            <person name="Inoue S.I."/>
            <person name="Ishida S."/>
            <person name="Jia Q."/>
            <person name="Kakita M."/>
            <person name="Kanazawa T."/>
            <person name="Kawai Y."/>
            <person name="Kawashima T."/>
            <person name="Kennedy M."/>
            <person name="Kinose K."/>
            <person name="Kinoshita T."/>
            <person name="Kohara Y."/>
            <person name="Koide E."/>
            <person name="Komatsu K."/>
            <person name="Kopischke S."/>
            <person name="Kubo M."/>
            <person name="Kyozuka J."/>
            <person name="Lagercrantz U."/>
            <person name="Lin S.S."/>
            <person name="Lindquist E."/>
            <person name="Lipzen A.M."/>
            <person name="Lu C.W."/>
            <person name="De Luna E."/>
            <person name="Martienssen R.A."/>
            <person name="Minamino N."/>
            <person name="Mizutani M."/>
            <person name="Mizutani M."/>
            <person name="Mochizuki N."/>
            <person name="Monte I."/>
            <person name="Mosher R."/>
            <person name="Nagasaki H."/>
            <person name="Nakagami H."/>
            <person name="Naramoto S."/>
            <person name="Nishitani K."/>
            <person name="Ohtani M."/>
            <person name="Okamoto T."/>
            <person name="Okumura M."/>
            <person name="Phillips J."/>
            <person name="Pollak B."/>
            <person name="Reinders A."/>
            <person name="Rovekamp M."/>
            <person name="Sano R."/>
            <person name="Sawa S."/>
            <person name="Schmid M.W."/>
            <person name="Shirakawa M."/>
            <person name="Solano R."/>
            <person name="Spunde A."/>
            <person name="Suetsugu N."/>
            <person name="Sugano S."/>
            <person name="Sugiyama A."/>
            <person name="Sun R."/>
            <person name="Suzuki Y."/>
            <person name="Takenaka M."/>
            <person name="Takezawa D."/>
            <person name="Tomogane H."/>
            <person name="Tsuzuki M."/>
            <person name="Ueda T."/>
            <person name="Umeda M."/>
            <person name="Ward J.M."/>
            <person name="Watanabe Y."/>
            <person name="Yazaki K."/>
            <person name="Yokoyama R."/>
            <person name="Yoshitake Y."/>
            <person name="Yotsui I."/>
            <person name="Zachgo S."/>
            <person name="Schmutz J."/>
        </authorList>
    </citation>
    <scope>NUCLEOTIDE SEQUENCE [LARGE SCALE GENOMIC DNA]</scope>
    <source>
        <strain evidence="3">Tak-1</strain>
    </source>
</reference>
<dbReference type="EMBL" id="KZ772675">
    <property type="protein sequence ID" value="PTQ49159.1"/>
    <property type="molecule type" value="Genomic_DNA"/>
</dbReference>
<dbReference type="Gramene" id="Mp7g10420.1">
    <property type="protein sequence ID" value="Mp7g10420.1.cds1"/>
    <property type="gene ID" value="Mp7g10420"/>
</dbReference>
<feature type="region of interest" description="Disordered" evidence="1">
    <location>
        <begin position="60"/>
        <end position="82"/>
    </location>
</feature>
<evidence type="ECO:0000313" key="2">
    <source>
        <dbReference type="EMBL" id="PTQ49159.1"/>
    </source>
</evidence>
<evidence type="ECO:0000256" key="1">
    <source>
        <dbReference type="SAM" id="MobiDB-lite"/>
    </source>
</evidence>